<reference evidence="3" key="1">
    <citation type="submission" date="2016-06" db="EMBL/GenBank/DDBJ databases">
        <title>Parallel loss of symbiosis genes in relatives of nitrogen-fixing non-legume Parasponia.</title>
        <authorList>
            <person name="Van Velzen R."/>
            <person name="Holmer R."/>
            <person name="Bu F."/>
            <person name="Rutten L."/>
            <person name="Van Zeijl A."/>
            <person name="Liu W."/>
            <person name="Santuari L."/>
            <person name="Cao Q."/>
            <person name="Sharma T."/>
            <person name="Shen D."/>
            <person name="Roswanjaya Y."/>
            <person name="Wardhani T."/>
            <person name="Kalhor M.S."/>
            <person name="Jansen J."/>
            <person name="Van den Hoogen J."/>
            <person name="Gungor B."/>
            <person name="Hartog M."/>
            <person name="Hontelez J."/>
            <person name="Verver J."/>
            <person name="Yang W.-C."/>
            <person name="Schijlen E."/>
            <person name="Repin R."/>
            <person name="Schilthuizen M."/>
            <person name="Schranz E."/>
            <person name="Heidstra R."/>
            <person name="Miyata K."/>
            <person name="Fedorova E."/>
            <person name="Kohlen W."/>
            <person name="Bisseling T."/>
            <person name="Smit S."/>
            <person name="Geurts R."/>
        </authorList>
    </citation>
    <scope>NUCLEOTIDE SEQUENCE [LARGE SCALE GENOMIC DNA]</scope>
    <source>
        <strain evidence="3">cv. RG33-2</strain>
    </source>
</reference>
<dbReference type="Proteomes" id="UP000237000">
    <property type="component" value="Unassembled WGS sequence"/>
</dbReference>
<dbReference type="AlphaFoldDB" id="A0A2P5E630"/>
<evidence type="ECO:0000313" key="2">
    <source>
        <dbReference type="EMBL" id="PON80983.1"/>
    </source>
</evidence>
<name>A0A2P5E630_TREOI</name>
<feature type="compositionally biased region" description="Basic and acidic residues" evidence="1">
    <location>
        <begin position="1"/>
        <end position="22"/>
    </location>
</feature>
<protein>
    <submittedName>
        <fullName evidence="2">Uncharacterized protein</fullName>
    </submittedName>
</protein>
<dbReference type="EMBL" id="JXTC01000227">
    <property type="protein sequence ID" value="PON80983.1"/>
    <property type="molecule type" value="Genomic_DNA"/>
</dbReference>
<evidence type="ECO:0000313" key="3">
    <source>
        <dbReference type="Proteomes" id="UP000237000"/>
    </source>
</evidence>
<comment type="caution">
    <text evidence="2">The sequence shown here is derived from an EMBL/GenBank/DDBJ whole genome shotgun (WGS) entry which is preliminary data.</text>
</comment>
<feature type="region of interest" description="Disordered" evidence="1">
    <location>
        <begin position="1"/>
        <end position="45"/>
    </location>
</feature>
<organism evidence="2 3">
    <name type="scientific">Trema orientale</name>
    <name type="common">Charcoal tree</name>
    <name type="synonym">Celtis orientalis</name>
    <dbReference type="NCBI Taxonomy" id="63057"/>
    <lineage>
        <taxon>Eukaryota</taxon>
        <taxon>Viridiplantae</taxon>
        <taxon>Streptophyta</taxon>
        <taxon>Embryophyta</taxon>
        <taxon>Tracheophyta</taxon>
        <taxon>Spermatophyta</taxon>
        <taxon>Magnoliopsida</taxon>
        <taxon>eudicotyledons</taxon>
        <taxon>Gunneridae</taxon>
        <taxon>Pentapetalae</taxon>
        <taxon>rosids</taxon>
        <taxon>fabids</taxon>
        <taxon>Rosales</taxon>
        <taxon>Cannabaceae</taxon>
        <taxon>Trema</taxon>
    </lineage>
</organism>
<dbReference type="InParanoid" id="A0A2P5E630"/>
<evidence type="ECO:0000256" key="1">
    <source>
        <dbReference type="SAM" id="MobiDB-lite"/>
    </source>
</evidence>
<sequence length="62" mass="7196">MLVFKEADGGCKIAHTPERHEDENNDWGGELATKRSTSSRDITISDDRHRPMDGRLLWWWNG</sequence>
<accession>A0A2P5E630</accession>
<keyword evidence="3" id="KW-1185">Reference proteome</keyword>
<proteinExistence type="predicted"/>
<gene>
    <name evidence="2" type="ORF">TorRG33x02_232130</name>
</gene>